<feature type="region of interest" description="Disordered" evidence="1">
    <location>
        <begin position="22"/>
        <end position="217"/>
    </location>
</feature>
<keyword evidence="2" id="KW-0732">Signal</keyword>
<feature type="compositionally biased region" description="Low complexity" evidence="1">
    <location>
        <begin position="114"/>
        <end position="123"/>
    </location>
</feature>
<evidence type="ECO:0000313" key="4">
    <source>
        <dbReference type="WBParaSite" id="PSAMB.scaffold7672size7288.g30443.t1"/>
    </source>
</evidence>
<evidence type="ECO:0000313" key="3">
    <source>
        <dbReference type="Proteomes" id="UP000887566"/>
    </source>
</evidence>
<sequence>MMFVALLFVVPFVVAQQDSSFVPSNQHPPQVDVPGGTSQVGGQINIQPASGALPPVDPNNPQANQQQSNSGPSQGQIPSALFNNQGGQVNPGQPAQPPLSPSDPNNPQQPNPQQPDQQQPDQQGGATFPNQPNLETTSPTSIENGQQPSGSEHGQQPASLENGQASAGDQGASSTQELFGTQPPNHDSSSSMQTSNQNALDHSQEHMNQATEGFTGQPANSSVNVIVSGLVLLFAALIGML</sequence>
<reference evidence="4" key="1">
    <citation type="submission" date="2022-11" db="UniProtKB">
        <authorList>
            <consortium name="WormBaseParasite"/>
        </authorList>
    </citation>
    <scope>IDENTIFICATION</scope>
</reference>
<feature type="compositionally biased region" description="Polar residues" evidence="1">
    <location>
        <begin position="81"/>
        <end position="93"/>
    </location>
</feature>
<keyword evidence="3" id="KW-1185">Reference proteome</keyword>
<name>A0A914XE96_9BILA</name>
<feature type="signal peptide" evidence="2">
    <location>
        <begin position="1"/>
        <end position="15"/>
    </location>
</feature>
<evidence type="ECO:0000256" key="2">
    <source>
        <dbReference type="SAM" id="SignalP"/>
    </source>
</evidence>
<organism evidence="3 4">
    <name type="scientific">Plectus sambesii</name>
    <dbReference type="NCBI Taxonomy" id="2011161"/>
    <lineage>
        <taxon>Eukaryota</taxon>
        <taxon>Metazoa</taxon>
        <taxon>Ecdysozoa</taxon>
        <taxon>Nematoda</taxon>
        <taxon>Chromadorea</taxon>
        <taxon>Plectida</taxon>
        <taxon>Plectina</taxon>
        <taxon>Plectoidea</taxon>
        <taxon>Plectidae</taxon>
        <taxon>Plectus</taxon>
    </lineage>
</organism>
<dbReference type="WBParaSite" id="PSAMB.scaffold7672size7288.g30443.t1">
    <property type="protein sequence ID" value="PSAMB.scaffold7672size7288.g30443.t1"/>
    <property type="gene ID" value="PSAMB.scaffold7672size7288.g30443"/>
</dbReference>
<dbReference type="AlphaFoldDB" id="A0A914XE96"/>
<feature type="compositionally biased region" description="Low complexity" evidence="1">
    <location>
        <begin position="59"/>
        <end position="79"/>
    </location>
</feature>
<proteinExistence type="predicted"/>
<feature type="compositionally biased region" description="Polar residues" evidence="1">
    <location>
        <begin position="36"/>
        <end position="48"/>
    </location>
</feature>
<dbReference type="Proteomes" id="UP000887566">
    <property type="component" value="Unplaced"/>
</dbReference>
<evidence type="ECO:0000256" key="1">
    <source>
        <dbReference type="SAM" id="MobiDB-lite"/>
    </source>
</evidence>
<accession>A0A914XE96</accession>
<protein>
    <submittedName>
        <fullName evidence="4">Uncharacterized protein</fullName>
    </submittedName>
</protein>
<feature type="chain" id="PRO_5038069429" evidence="2">
    <location>
        <begin position="16"/>
        <end position="241"/>
    </location>
</feature>
<feature type="compositionally biased region" description="Polar residues" evidence="1">
    <location>
        <begin position="124"/>
        <end position="217"/>
    </location>
</feature>